<feature type="region of interest" description="Disordered" evidence="1">
    <location>
        <begin position="128"/>
        <end position="161"/>
    </location>
</feature>
<dbReference type="RefSeq" id="WP_088258418.1">
    <property type="nucleotide sequence ID" value="NZ_NIDE01000014.1"/>
</dbReference>
<keyword evidence="2" id="KW-0812">Transmembrane</keyword>
<protein>
    <submittedName>
        <fullName evidence="3">Uncharacterized protein</fullName>
    </submittedName>
</protein>
<sequence>MTPPPPTSRPDTSADPSADCAAFELAVQRVFDGDAGFDTLATTHPTECPSCRALAASAAVFHAVLPGLTRQPSPPTGLAARIVTAALRDRRKRRLQRMAGRVGALALAAAVLVAGAVFLFGGPTGGHPDVAQQLPQPNLPSPTPDSAPAPRAVASNAAPPPRVADQVAEAGSALAALTREATDRAIAPTRNLLPSTDTLALPESDVAVVEPAVESLSGVSEAARVGFEPMTNTTRRAVNLFLRDVGLNTPAKPNS</sequence>
<comment type="caution">
    <text evidence="3">The sequence shown here is derived from an EMBL/GenBank/DDBJ whole genome shotgun (WGS) entry which is preliminary data.</text>
</comment>
<reference evidence="4" key="1">
    <citation type="submission" date="2017-06" db="EMBL/GenBank/DDBJ databases">
        <title>Genome analysis of Fimbriiglobus ruber SP5, the first member of the order Planctomycetales with confirmed chitinolytic capability.</title>
        <authorList>
            <person name="Ravin N.V."/>
            <person name="Rakitin A.L."/>
            <person name="Ivanova A.A."/>
            <person name="Beletsky A.V."/>
            <person name="Kulichevskaya I.S."/>
            <person name="Mardanov A.V."/>
            <person name="Dedysh S.N."/>
        </authorList>
    </citation>
    <scope>NUCLEOTIDE SEQUENCE [LARGE SCALE GENOMIC DNA]</scope>
    <source>
        <strain evidence="4">SP5</strain>
    </source>
</reference>
<keyword evidence="2" id="KW-0472">Membrane</keyword>
<accession>A0A225DQN5</accession>
<evidence type="ECO:0000313" key="4">
    <source>
        <dbReference type="Proteomes" id="UP000214646"/>
    </source>
</evidence>
<keyword evidence="4" id="KW-1185">Reference proteome</keyword>
<feature type="transmembrane region" description="Helical" evidence="2">
    <location>
        <begin position="98"/>
        <end position="120"/>
    </location>
</feature>
<keyword evidence="2" id="KW-1133">Transmembrane helix</keyword>
<dbReference type="EMBL" id="NIDE01000014">
    <property type="protein sequence ID" value="OWK38675.1"/>
    <property type="molecule type" value="Genomic_DNA"/>
</dbReference>
<gene>
    <name evidence="3" type="ORF">FRUB_07795</name>
</gene>
<evidence type="ECO:0000256" key="2">
    <source>
        <dbReference type="SAM" id="Phobius"/>
    </source>
</evidence>
<name>A0A225DQN5_9BACT</name>
<dbReference type="OrthoDB" id="3711227at2"/>
<evidence type="ECO:0000313" key="3">
    <source>
        <dbReference type="EMBL" id="OWK38675.1"/>
    </source>
</evidence>
<dbReference type="Proteomes" id="UP000214646">
    <property type="component" value="Unassembled WGS sequence"/>
</dbReference>
<organism evidence="3 4">
    <name type="scientific">Fimbriiglobus ruber</name>
    <dbReference type="NCBI Taxonomy" id="1908690"/>
    <lineage>
        <taxon>Bacteria</taxon>
        <taxon>Pseudomonadati</taxon>
        <taxon>Planctomycetota</taxon>
        <taxon>Planctomycetia</taxon>
        <taxon>Gemmatales</taxon>
        <taxon>Gemmataceae</taxon>
        <taxon>Fimbriiglobus</taxon>
    </lineage>
</organism>
<feature type="compositionally biased region" description="Pro residues" evidence="1">
    <location>
        <begin position="137"/>
        <end position="147"/>
    </location>
</feature>
<feature type="compositionally biased region" description="Low complexity" evidence="1">
    <location>
        <begin position="148"/>
        <end position="157"/>
    </location>
</feature>
<proteinExistence type="predicted"/>
<dbReference type="AlphaFoldDB" id="A0A225DQN5"/>
<evidence type="ECO:0000256" key="1">
    <source>
        <dbReference type="SAM" id="MobiDB-lite"/>
    </source>
</evidence>